<organism evidence="1 3">
    <name type="scientific">Plasmodiophora brassicae</name>
    <name type="common">Clubroot disease agent</name>
    <dbReference type="NCBI Taxonomy" id="37360"/>
    <lineage>
        <taxon>Eukaryota</taxon>
        <taxon>Sar</taxon>
        <taxon>Rhizaria</taxon>
        <taxon>Endomyxa</taxon>
        <taxon>Phytomyxea</taxon>
        <taxon>Plasmodiophorida</taxon>
        <taxon>Plasmodiophoridae</taxon>
        <taxon>Plasmodiophora</taxon>
    </lineage>
</organism>
<proteinExistence type="predicted"/>
<evidence type="ECO:0000313" key="2">
    <source>
        <dbReference type="EMBL" id="SPQ99617.1"/>
    </source>
</evidence>
<dbReference type="EMBL" id="CDSF01000155">
    <property type="protein sequence ID" value="CEP03648.1"/>
    <property type="molecule type" value="Genomic_DNA"/>
</dbReference>
<sequence>MGTKSRAPATLLTATARQTREVACAFSPFSGAIRILAVSLVMNSRDAEYGLPCSRAEHDISNNDALRAALHSYRRVVLHSDRVNCRMDAVLPVITADPEVAPRACRTQVEIAEQVTATIRSVSNALDQWEVDAANRLVDEIATLAAPDAVCSAATSPCPVREPDRARLAGIVEGDLLLHHHNGMEAVIGEMSQLLDDLVAEDDRQASWLNGIDLLLSVYDEAHRGSLSRSSRDAPGDPNEDAVWRSMYMELKQRFQEELRRQLAETEVSLTISANTSIDWGVESRCETAPDATIGSTCPTICAQGLLHELTDAISNVRLRAQRPGPIHVAIAIDLVHPTCPPIHNSSTVDRRFSVQLKS</sequence>
<keyword evidence="2" id="KW-0496">Mitochondrion</keyword>
<protein>
    <submittedName>
        <fullName evidence="1">Uncharacterized protein</fullName>
    </submittedName>
</protein>
<accession>A0A0G4J7T1</accession>
<reference evidence="1 3" key="1">
    <citation type="submission" date="2015-02" db="EMBL/GenBank/DDBJ databases">
        <authorList>
            <person name="Chooi Y.-H."/>
        </authorList>
    </citation>
    <scope>NUCLEOTIDE SEQUENCE [LARGE SCALE GENOMIC DNA]</scope>
    <source>
        <strain evidence="1">E3</strain>
    </source>
</reference>
<dbReference type="Proteomes" id="UP000039324">
    <property type="component" value="Unassembled WGS sequence"/>
</dbReference>
<evidence type="ECO:0000313" key="1">
    <source>
        <dbReference type="EMBL" id="CEP03648.1"/>
    </source>
</evidence>
<gene>
    <name evidence="1" type="ORF">PBRA_003254</name>
    <name evidence="2" type="ORF">PLBR_LOCUS6832</name>
</gene>
<reference evidence="2 4" key="2">
    <citation type="submission" date="2018-03" db="EMBL/GenBank/DDBJ databases">
        <authorList>
            <person name="Fogelqvist J."/>
        </authorList>
    </citation>
    <scope>NUCLEOTIDE SEQUENCE [LARGE SCALE GENOMIC DNA]</scope>
</reference>
<dbReference type="AlphaFoldDB" id="A0A0G4J7T1"/>
<dbReference type="EMBL" id="OVEO01000012">
    <property type="protein sequence ID" value="SPQ99617.1"/>
    <property type="molecule type" value="Genomic_DNA"/>
</dbReference>
<keyword evidence="3" id="KW-1185">Reference proteome</keyword>
<name>A0A0G4J7T1_PLABS</name>
<geneLocation type="mitochondrion" evidence="2"/>
<evidence type="ECO:0000313" key="4">
    <source>
        <dbReference type="Proteomes" id="UP000290189"/>
    </source>
</evidence>
<evidence type="ECO:0000313" key="3">
    <source>
        <dbReference type="Proteomes" id="UP000039324"/>
    </source>
</evidence>
<dbReference type="Proteomes" id="UP000290189">
    <property type="component" value="Unassembled WGS sequence"/>
</dbReference>